<protein>
    <submittedName>
        <fullName evidence="2">Uncharacterized protein</fullName>
    </submittedName>
</protein>
<name>A0AAI9EBX3_9PEZI</name>
<dbReference type="Proteomes" id="UP001296104">
    <property type="component" value="Unassembled WGS sequence"/>
</dbReference>
<comment type="caution">
    <text evidence="2">The sequence shown here is derived from an EMBL/GenBank/DDBJ whole genome shotgun (WGS) entry which is preliminary data.</text>
</comment>
<feature type="region of interest" description="Disordered" evidence="1">
    <location>
        <begin position="177"/>
        <end position="198"/>
    </location>
</feature>
<evidence type="ECO:0000313" key="3">
    <source>
        <dbReference type="Proteomes" id="UP001296104"/>
    </source>
</evidence>
<accession>A0AAI9EBX3</accession>
<feature type="region of interest" description="Disordered" evidence="1">
    <location>
        <begin position="1"/>
        <end position="27"/>
    </location>
</feature>
<evidence type="ECO:0000313" key="2">
    <source>
        <dbReference type="EMBL" id="CAK4030757.1"/>
    </source>
</evidence>
<keyword evidence="3" id="KW-1185">Reference proteome</keyword>
<feature type="region of interest" description="Disordered" evidence="1">
    <location>
        <begin position="73"/>
        <end position="109"/>
    </location>
</feature>
<dbReference type="AlphaFoldDB" id="A0AAI9EBX3"/>
<feature type="compositionally biased region" description="Basic and acidic residues" evidence="1">
    <location>
        <begin position="75"/>
        <end position="95"/>
    </location>
</feature>
<gene>
    <name evidence="2" type="ORF">LECACI_7A005915</name>
</gene>
<dbReference type="EMBL" id="CAVMBE010000040">
    <property type="protein sequence ID" value="CAK4030757.1"/>
    <property type="molecule type" value="Genomic_DNA"/>
</dbReference>
<reference evidence="2" key="1">
    <citation type="submission" date="2023-11" db="EMBL/GenBank/DDBJ databases">
        <authorList>
            <person name="Alioto T."/>
            <person name="Alioto T."/>
            <person name="Gomez Garrido J."/>
        </authorList>
    </citation>
    <scope>NUCLEOTIDE SEQUENCE</scope>
</reference>
<feature type="compositionally biased region" description="Basic and acidic residues" evidence="1">
    <location>
        <begin position="1"/>
        <end position="11"/>
    </location>
</feature>
<organism evidence="2 3">
    <name type="scientific">Lecanosticta acicola</name>
    <dbReference type="NCBI Taxonomy" id="111012"/>
    <lineage>
        <taxon>Eukaryota</taxon>
        <taxon>Fungi</taxon>
        <taxon>Dikarya</taxon>
        <taxon>Ascomycota</taxon>
        <taxon>Pezizomycotina</taxon>
        <taxon>Dothideomycetes</taxon>
        <taxon>Dothideomycetidae</taxon>
        <taxon>Mycosphaerellales</taxon>
        <taxon>Mycosphaerellaceae</taxon>
        <taxon>Lecanosticta</taxon>
    </lineage>
</organism>
<evidence type="ECO:0000256" key="1">
    <source>
        <dbReference type="SAM" id="MobiDB-lite"/>
    </source>
</evidence>
<sequence length="198" mass="22366">MRRGIDGETSVRIRYGSPPPRSDEDATVFLTERRKIGPYRPRHTPPDACAAQDVALDKAEILAAAVEAAKVPRLARRDSGMNDDDKKDEDAEVRTHVSGSVDGRLEPDLEPQLLTDGKKITEAPFQSTASQGKWLDPTRPETGFEEVRLFKANSRAGIRWFEWTGEGRPEWALDEKIERRPIASSKRRKSSWLQNRTD</sequence>
<proteinExistence type="predicted"/>